<evidence type="ECO:0000313" key="2">
    <source>
        <dbReference type="EMBL" id="QMS88150.1"/>
    </source>
</evidence>
<feature type="transmembrane region" description="Helical" evidence="1">
    <location>
        <begin position="450"/>
        <end position="474"/>
    </location>
</feature>
<accession>A0A7D7LC77</accession>
<proteinExistence type="predicted"/>
<name>A0A7D7LC77_9NOSO</name>
<evidence type="ECO:0000313" key="3">
    <source>
        <dbReference type="Proteomes" id="UP000514713"/>
    </source>
</evidence>
<dbReference type="AlphaFoldDB" id="A0A7D7LC77"/>
<feature type="transmembrane region" description="Helical" evidence="1">
    <location>
        <begin position="185"/>
        <end position="203"/>
    </location>
</feature>
<dbReference type="Proteomes" id="UP000514713">
    <property type="component" value="Chromosome"/>
</dbReference>
<organism evidence="2 3">
    <name type="scientific">Nostoc edaphicum CCNP1411</name>
    <dbReference type="NCBI Taxonomy" id="1472755"/>
    <lineage>
        <taxon>Bacteria</taxon>
        <taxon>Bacillati</taxon>
        <taxon>Cyanobacteriota</taxon>
        <taxon>Cyanophyceae</taxon>
        <taxon>Nostocales</taxon>
        <taxon>Nostocaceae</taxon>
        <taxon>Nostoc</taxon>
    </lineage>
</organism>
<dbReference type="RefSeq" id="WP_181931347.1">
    <property type="nucleotide sequence ID" value="NZ_CP054698.1"/>
</dbReference>
<keyword evidence="1" id="KW-1133">Transmembrane helix</keyword>
<dbReference type="EMBL" id="CP054698">
    <property type="protein sequence ID" value="QMS88150.1"/>
    <property type="molecule type" value="Genomic_DNA"/>
</dbReference>
<protein>
    <submittedName>
        <fullName evidence="2">Uncharacterized protein</fullName>
    </submittedName>
</protein>
<reference evidence="3" key="1">
    <citation type="submission" date="2020-06" db="EMBL/GenBank/DDBJ databases">
        <title>Nostoc edaphicum CCNP1411 genome.</title>
        <authorList>
            <person name="Fidor A."/>
            <person name="Grabski M."/>
            <person name="Gawor J."/>
            <person name="Gromadka R."/>
            <person name="Wegrzyn G."/>
            <person name="Mazur-Marzec H."/>
        </authorList>
    </citation>
    <scope>NUCLEOTIDE SEQUENCE [LARGE SCALE GENOMIC DNA]</scope>
    <source>
        <strain evidence="3">CCNP1411</strain>
    </source>
</reference>
<evidence type="ECO:0000256" key="1">
    <source>
        <dbReference type="SAM" id="Phobius"/>
    </source>
</evidence>
<dbReference type="KEGG" id="ned:HUN01_11295"/>
<sequence>MAQLEHNFPGKLLGAGRSGQVFLVSSQEGLIAKKIFYTDKIASIIHYFFFGSPNPYVWNEDAIQCAFFRRRILTELVQFWFGDTLKVAEAIATSWNQEFKAYQLDTEFIVGRHVSLRQPCNHERIGELPALVSDIMLPLQKKLIAAGLDGLVWQAGKGTPTALNNFLLANDTPGKYVFVWIDLESGVPALFGLNPLALFSFYLPKSIKYRRALFDDVDTDKLNRYLNRYRAELENSLGTQKYAEVLENIFQLEFHQKKWKSMRRVDRSIQYQFKKGGIDEQQAKWYSEHPLLWYGRELLRIIVQLVYKLFIELPIAIINKLLKIPYLQFFYQLWKFISSHRYRSNIARNYLAKRIEYWRNRKQLMNEEANSLLQQLKQESTSDYLNDFSVHLGIKIFIKVIEYLLVPLLYVLGLIDEFIFITWLIIGGPVYRTVYTSWRILQAALSRHEIPWIAFFVGLIPTLGMLAYPCQIIYSAKGRKKKIAQFIIYDFFTRIGNKIPGWGGEDTQTEHFFNLFADKIAHHKI</sequence>
<keyword evidence="1" id="KW-0812">Transmembrane</keyword>
<feature type="transmembrane region" description="Helical" evidence="1">
    <location>
        <begin position="404"/>
        <end position="430"/>
    </location>
</feature>
<keyword evidence="1" id="KW-0472">Membrane</keyword>
<gene>
    <name evidence="2" type="ORF">HUN01_11295</name>
</gene>
<keyword evidence="3" id="KW-1185">Reference proteome</keyword>